<dbReference type="InterPro" id="IPR011577">
    <property type="entry name" value="Cyt_b561_bac/Ni-Hgenase"/>
</dbReference>
<dbReference type="GO" id="GO:0020037">
    <property type="term" value="F:heme binding"/>
    <property type="evidence" value="ECO:0007669"/>
    <property type="project" value="TreeGrafter"/>
</dbReference>
<dbReference type="InterPro" id="IPR016174">
    <property type="entry name" value="Di-haem_cyt_TM"/>
</dbReference>
<dbReference type="GO" id="GO:0005886">
    <property type="term" value="C:plasma membrane"/>
    <property type="evidence" value="ECO:0007669"/>
    <property type="project" value="UniProtKB-SubCell"/>
</dbReference>
<feature type="transmembrane region" description="Helical" evidence="6">
    <location>
        <begin position="12"/>
        <end position="30"/>
    </location>
</feature>
<dbReference type="Pfam" id="PF01292">
    <property type="entry name" value="Ni_hydr_CYTB"/>
    <property type="match status" value="1"/>
</dbReference>
<feature type="transmembrane region" description="Helical" evidence="6">
    <location>
        <begin position="149"/>
        <end position="170"/>
    </location>
</feature>
<dbReference type="EMBL" id="CP060414">
    <property type="protein sequence ID" value="QNT59188.1"/>
    <property type="molecule type" value="Genomic_DNA"/>
</dbReference>
<dbReference type="GO" id="GO:0022904">
    <property type="term" value="P:respiratory electron transport chain"/>
    <property type="evidence" value="ECO:0007669"/>
    <property type="project" value="InterPro"/>
</dbReference>
<keyword evidence="9" id="KW-1185">Reference proteome</keyword>
<evidence type="ECO:0000259" key="7">
    <source>
        <dbReference type="Pfam" id="PF01292"/>
    </source>
</evidence>
<dbReference type="AlphaFoldDB" id="A0A7H1MC23"/>
<evidence type="ECO:0000313" key="8">
    <source>
        <dbReference type="EMBL" id="QNT59188.1"/>
    </source>
</evidence>
<keyword evidence="5 6" id="KW-0472">Membrane</keyword>
<dbReference type="Gene3D" id="1.20.950.20">
    <property type="entry name" value="Transmembrane di-heme cytochromes, Chain C"/>
    <property type="match status" value="1"/>
</dbReference>
<evidence type="ECO:0000313" key="9">
    <source>
        <dbReference type="Proteomes" id="UP000516412"/>
    </source>
</evidence>
<dbReference type="PANTHER" id="PTHR30485:SF2">
    <property type="entry name" value="BLL0597 PROTEIN"/>
    <property type="match status" value="1"/>
</dbReference>
<dbReference type="KEGG" id="nmus:H7A79_1074"/>
<evidence type="ECO:0000256" key="1">
    <source>
        <dbReference type="ARBA" id="ARBA00004651"/>
    </source>
</evidence>
<evidence type="ECO:0000256" key="6">
    <source>
        <dbReference type="SAM" id="Phobius"/>
    </source>
</evidence>
<evidence type="ECO:0000256" key="5">
    <source>
        <dbReference type="ARBA" id="ARBA00023136"/>
    </source>
</evidence>
<keyword evidence="4 6" id="KW-1133">Transmembrane helix</keyword>
<dbReference type="SUPFAM" id="SSF81342">
    <property type="entry name" value="Transmembrane di-heme cytochromes"/>
    <property type="match status" value="1"/>
</dbReference>
<evidence type="ECO:0000256" key="4">
    <source>
        <dbReference type="ARBA" id="ARBA00022989"/>
    </source>
</evidence>
<name>A0A7H1MC23_9NEIS</name>
<dbReference type="GO" id="GO:0009055">
    <property type="term" value="F:electron transfer activity"/>
    <property type="evidence" value="ECO:0007669"/>
    <property type="project" value="InterPro"/>
</dbReference>
<organism evidence="8 9">
    <name type="scientific">Neisseria musculi</name>
    <dbReference type="NCBI Taxonomy" id="1815583"/>
    <lineage>
        <taxon>Bacteria</taxon>
        <taxon>Pseudomonadati</taxon>
        <taxon>Pseudomonadota</taxon>
        <taxon>Betaproteobacteria</taxon>
        <taxon>Neisseriales</taxon>
        <taxon>Neisseriaceae</taxon>
        <taxon>Neisseria</taxon>
    </lineage>
</organism>
<accession>A0A7H1MC23</accession>
<proteinExistence type="predicted"/>
<evidence type="ECO:0000256" key="3">
    <source>
        <dbReference type="ARBA" id="ARBA00022692"/>
    </source>
</evidence>
<dbReference type="InterPro" id="IPR051542">
    <property type="entry name" value="Hydrogenase_cytochrome"/>
</dbReference>
<feature type="transmembrane region" description="Helical" evidence="6">
    <location>
        <begin position="190"/>
        <end position="218"/>
    </location>
</feature>
<sequence>MKQKLKVWDLPTRIFHWTLAAATAFMWYSAETGGNLLTWHLRVGLLILALVVFRICWGLWGSDTARFANFVRGPGQIARYLKGGISENEQPGHNPLGALMVLALLAAVLFQVATGLFANDENTFTNSGYLNGWAGDGLGSTLRTVHVTFFNALLGLICIHVATIFIYKFLKKHDLIKPMITGYKFIEGKLPALAFAGSGKLATALAVAAAVAAAVWFAGTAG</sequence>
<keyword evidence="2" id="KW-1003">Cell membrane</keyword>
<gene>
    <name evidence="8" type="ORF">H7A79_1074</name>
</gene>
<feature type="transmembrane region" description="Helical" evidence="6">
    <location>
        <begin position="96"/>
        <end position="118"/>
    </location>
</feature>
<reference evidence="8" key="1">
    <citation type="submission" date="2024-06" db="EMBL/GenBank/DDBJ databases">
        <title>Complete Genome Sequence of mouse commensal type strain Neisseria musculi.</title>
        <authorList>
            <person name="Thapa E."/>
            <person name="Aluvathingal J."/>
            <person name="Nadendla S."/>
            <person name="Mehta A."/>
            <person name="Tettelin H."/>
            <person name="Weyand N.J."/>
        </authorList>
    </citation>
    <scope>NUCLEOTIDE SEQUENCE</scope>
    <source>
        <strain evidence="8">NW831</strain>
    </source>
</reference>
<feature type="domain" description="Cytochrome b561 bacterial/Ni-hydrogenase" evidence="7">
    <location>
        <begin position="7"/>
        <end position="182"/>
    </location>
</feature>
<dbReference type="RefSeq" id="WP_187001345.1">
    <property type="nucleotide sequence ID" value="NZ_CP060414.2"/>
</dbReference>
<dbReference type="Proteomes" id="UP000516412">
    <property type="component" value="Chromosome"/>
</dbReference>
<keyword evidence="3 6" id="KW-0812">Transmembrane</keyword>
<feature type="transmembrane region" description="Helical" evidence="6">
    <location>
        <begin position="36"/>
        <end position="57"/>
    </location>
</feature>
<dbReference type="PANTHER" id="PTHR30485">
    <property type="entry name" value="NI/FE-HYDROGENASE 1 B-TYPE CYTOCHROME SUBUNIT"/>
    <property type="match status" value="1"/>
</dbReference>
<protein>
    <submittedName>
        <fullName evidence="8">Cytochrome b(N-terminal)/b6/petB family protein</fullName>
    </submittedName>
</protein>
<comment type="subcellular location">
    <subcellularLocation>
        <location evidence="1">Cell membrane</location>
        <topology evidence="1">Multi-pass membrane protein</topology>
    </subcellularLocation>
</comment>
<evidence type="ECO:0000256" key="2">
    <source>
        <dbReference type="ARBA" id="ARBA00022475"/>
    </source>
</evidence>